<proteinExistence type="predicted"/>
<dbReference type="AlphaFoldDB" id="A0A8X6NUS4"/>
<gene>
    <name evidence="1" type="ORF">NPIL_538651</name>
</gene>
<evidence type="ECO:0000313" key="2">
    <source>
        <dbReference type="Proteomes" id="UP000887013"/>
    </source>
</evidence>
<dbReference type="EMBL" id="BMAW01013876">
    <property type="protein sequence ID" value="GFT36199.1"/>
    <property type="molecule type" value="Genomic_DNA"/>
</dbReference>
<protein>
    <submittedName>
        <fullName evidence="1">Uncharacterized protein</fullName>
    </submittedName>
</protein>
<comment type="caution">
    <text evidence="1">The sequence shown here is derived from an EMBL/GenBank/DDBJ whole genome shotgun (WGS) entry which is preliminary data.</text>
</comment>
<keyword evidence="2" id="KW-1185">Reference proteome</keyword>
<reference evidence="1" key="1">
    <citation type="submission" date="2020-08" db="EMBL/GenBank/DDBJ databases">
        <title>Multicomponent nature underlies the extraordinary mechanical properties of spider dragline silk.</title>
        <authorList>
            <person name="Kono N."/>
            <person name="Nakamura H."/>
            <person name="Mori M."/>
            <person name="Yoshida Y."/>
            <person name="Ohtoshi R."/>
            <person name="Malay A.D."/>
            <person name="Moran D.A.P."/>
            <person name="Tomita M."/>
            <person name="Numata K."/>
            <person name="Arakawa K."/>
        </authorList>
    </citation>
    <scope>NUCLEOTIDE SEQUENCE</scope>
</reference>
<dbReference type="Proteomes" id="UP000887013">
    <property type="component" value="Unassembled WGS sequence"/>
</dbReference>
<name>A0A8X6NUS4_NEPPI</name>
<organism evidence="1 2">
    <name type="scientific">Nephila pilipes</name>
    <name type="common">Giant wood spider</name>
    <name type="synonym">Nephila maculata</name>
    <dbReference type="NCBI Taxonomy" id="299642"/>
    <lineage>
        <taxon>Eukaryota</taxon>
        <taxon>Metazoa</taxon>
        <taxon>Ecdysozoa</taxon>
        <taxon>Arthropoda</taxon>
        <taxon>Chelicerata</taxon>
        <taxon>Arachnida</taxon>
        <taxon>Araneae</taxon>
        <taxon>Araneomorphae</taxon>
        <taxon>Entelegynae</taxon>
        <taxon>Araneoidea</taxon>
        <taxon>Nephilidae</taxon>
        <taxon>Nephila</taxon>
    </lineage>
</organism>
<dbReference type="OrthoDB" id="8197512at2759"/>
<sequence length="192" mass="21678">MDQKRPRNTVRSPKSTNRLNEYQEGCNQLEREGIIEQINQNNDISKALCEHYLPHRAVLKDNSTTKIEDLLKSLAMKTRCTLSHKIHLSCSKGGAALPESRSLLDIHAVSHAFRLLASHDPNISGVAAESLRSVVRKKLLRDPTPGECCDFLNGKKDGDFARESGDISTQWSRARHSIQRLSCAIKFEWLFI</sequence>
<evidence type="ECO:0000313" key="1">
    <source>
        <dbReference type="EMBL" id="GFT36199.1"/>
    </source>
</evidence>
<accession>A0A8X6NUS4</accession>